<dbReference type="InterPro" id="IPR027417">
    <property type="entry name" value="P-loop_NTPase"/>
</dbReference>
<dbReference type="Proteomes" id="UP001500363">
    <property type="component" value="Unassembled WGS sequence"/>
</dbReference>
<feature type="compositionally biased region" description="Basic and acidic residues" evidence="3">
    <location>
        <begin position="546"/>
        <end position="568"/>
    </location>
</feature>
<evidence type="ECO:0000256" key="3">
    <source>
        <dbReference type="SAM" id="MobiDB-lite"/>
    </source>
</evidence>
<feature type="domain" description="HTH luxR-type" evidence="4">
    <location>
        <begin position="859"/>
        <end position="922"/>
    </location>
</feature>
<name>A0ABP4LEM2_9ACTN</name>
<comment type="caution">
    <text evidence="5">The sequence shown here is derived from an EMBL/GenBank/DDBJ whole genome shotgun (WGS) entry which is preliminary data.</text>
</comment>
<dbReference type="SUPFAM" id="SSF52540">
    <property type="entry name" value="P-loop containing nucleoside triphosphate hydrolases"/>
    <property type="match status" value="1"/>
</dbReference>
<evidence type="ECO:0000259" key="4">
    <source>
        <dbReference type="PROSITE" id="PS50043"/>
    </source>
</evidence>
<dbReference type="PROSITE" id="PS00622">
    <property type="entry name" value="HTH_LUXR_1"/>
    <property type="match status" value="1"/>
</dbReference>
<dbReference type="SMART" id="SM00421">
    <property type="entry name" value="HTH_LUXR"/>
    <property type="match status" value="1"/>
</dbReference>
<accession>A0ABP4LEM2</accession>
<dbReference type="SUPFAM" id="SSF46894">
    <property type="entry name" value="C-terminal effector domain of the bipartite response regulators"/>
    <property type="match status" value="1"/>
</dbReference>
<dbReference type="PRINTS" id="PR00038">
    <property type="entry name" value="HTHLUXR"/>
</dbReference>
<keyword evidence="1" id="KW-0547">Nucleotide-binding</keyword>
<dbReference type="Gene3D" id="1.10.10.10">
    <property type="entry name" value="Winged helix-like DNA-binding domain superfamily/Winged helix DNA-binding domain"/>
    <property type="match status" value="1"/>
</dbReference>
<evidence type="ECO:0000313" key="6">
    <source>
        <dbReference type="Proteomes" id="UP001500363"/>
    </source>
</evidence>
<reference evidence="6" key="1">
    <citation type="journal article" date="2019" name="Int. J. Syst. Evol. Microbiol.">
        <title>The Global Catalogue of Microorganisms (GCM) 10K type strain sequencing project: providing services to taxonomists for standard genome sequencing and annotation.</title>
        <authorList>
            <consortium name="The Broad Institute Genomics Platform"/>
            <consortium name="The Broad Institute Genome Sequencing Center for Infectious Disease"/>
            <person name="Wu L."/>
            <person name="Ma J."/>
        </authorList>
    </citation>
    <scope>NUCLEOTIDE SEQUENCE [LARGE SCALE GENOMIC DNA]</scope>
    <source>
        <strain evidence="6">JCM 14303</strain>
    </source>
</reference>
<evidence type="ECO:0000256" key="1">
    <source>
        <dbReference type="ARBA" id="ARBA00022741"/>
    </source>
</evidence>
<dbReference type="CDD" id="cd06170">
    <property type="entry name" value="LuxR_C_like"/>
    <property type="match status" value="1"/>
</dbReference>
<protein>
    <submittedName>
        <fullName evidence="5">LuxR family transcriptional regulator</fullName>
    </submittedName>
</protein>
<dbReference type="PROSITE" id="PS50043">
    <property type="entry name" value="HTH_LUXR_2"/>
    <property type="match status" value="1"/>
</dbReference>
<dbReference type="InterPro" id="IPR000792">
    <property type="entry name" value="Tscrpt_reg_LuxR_C"/>
</dbReference>
<dbReference type="InterPro" id="IPR036388">
    <property type="entry name" value="WH-like_DNA-bd_sf"/>
</dbReference>
<dbReference type="Pfam" id="PF00196">
    <property type="entry name" value="GerE"/>
    <property type="match status" value="1"/>
</dbReference>
<dbReference type="PANTHER" id="PTHR16305">
    <property type="entry name" value="TESTICULAR SOLUBLE ADENYLYL CYCLASE"/>
    <property type="match status" value="1"/>
</dbReference>
<gene>
    <name evidence="5" type="ORF">GCM10009741_24250</name>
</gene>
<dbReference type="InterPro" id="IPR016032">
    <property type="entry name" value="Sig_transdc_resp-reg_C-effctor"/>
</dbReference>
<evidence type="ECO:0000313" key="5">
    <source>
        <dbReference type="EMBL" id="GAA1522111.1"/>
    </source>
</evidence>
<dbReference type="EMBL" id="BAAANC010000001">
    <property type="protein sequence ID" value="GAA1522111.1"/>
    <property type="molecule type" value="Genomic_DNA"/>
</dbReference>
<sequence>MAVRTASGDRPEGSRLVGRERETRLLRAALAAAPSLVLVVGEAGTGKSRLVAELARDHPARWLTGQCHPVQDQAPLTPVLEALAPVLDARPGTGTPWRGELVPGMRHSVFARVTEVLGALGPAVLFVEDLQWADRGTLQLLRFLASRLPREVRLVATYRPEDLRSTAEITALAGCVRAGTRTTEVRVQPLPAAAVRDLATQLLGVDALPEALAGELFERTGGLPFVVEEFLRDVVVGPEGLISAVERALAETRAPVALRASVTIKLEQVSEACRRVVWAAAVLDSPAADSLIGAVAEVNGMELTEAVDVGLARGLLGQVRPGLYDLRHALAQRAVYETIPPDELRRLHRRAAEALAAREPGAHARIAEHSRRGGLIDVWLAQAELAAGQLVAAGEAESAISQLLEMLRVEVLPWTDRARLATRLGHAAVESSLWSEAVVAIRLVLDEALEPSADRGRLRLALGVLLHDRAGELGTARRELAAAVAELADDPASAAWAMSALAVPTSGMEEIAEHRAWMHRATRLLEGQVGQGDGNLRARPVARAGDANDRAVHGRPVGDADGDGRQTRGDGSSAVARTMVRRNRVRLGLALGDLSEVDDSAYSARGLLWLGHDRRSAALPAGVGTRLWQAWLAGDWELLPERLLRAAAVGKSAPLVQAELDLISGRMRLAHGDVAGAKELLLSVGGELPVRAAALATVGRLHLAAEQGGLALEAIEEFVEVVRRKDGWAWASEFVATTCLALAAVGRREDALGLLTEFEAGLVGRDAPASVAASKLVRAFVIGDLGFDEVASAYRAIGRPYDECLALEEKARRALDEGEPAQLVALASTYEKFGARWDARRCRDALREAGVTVASKRGRRGYGNALSPRETEVARLAARGLSNSRIAAELSVSVSTVEDHLTNAMRKLKIRSRRDLGPLVDP</sequence>
<feature type="region of interest" description="Disordered" evidence="3">
    <location>
        <begin position="543"/>
        <end position="573"/>
    </location>
</feature>
<keyword evidence="2" id="KW-0067">ATP-binding</keyword>
<dbReference type="PANTHER" id="PTHR16305:SF35">
    <property type="entry name" value="TRANSCRIPTIONAL ACTIVATOR DOMAIN"/>
    <property type="match status" value="1"/>
</dbReference>
<proteinExistence type="predicted"/>
<evidence type="ECO:0000256" key="2">
    <source>
        <dbReference type="ARBA" id="ARBA00022840"/>
    </source>
</evidence>
<dbReference type="InterPro" id="IPR041664">
    <property type="entry name" value="AAA_16"/>
</dbReference>
<organism evidence="5 6">
    <name type="scientific">Kribbella lupini</name>
    <dbReference type="NCBI Taxonomy" id="291602"/>
    <lineage>
        <taxon>Bacteria</taxon>
        <taxon>Bacillati</taxon>
        <taxon>Actinomycetota</taxon>
        <taxon>Actinomycetes</taxon>
        <taxon>Propionibacteriales</taxon>
        <taxon>Kribbellaceae</taxon>
        <taxon>Kribbella</taxon>
    </lineage>
</organism>
<dbReference type="Pfam" id="PF13191">
    <property type="entry name" value="AAA_16"/>
    <property type="match status" value="1"/>
</dbReference>
<keyword evidence="6" id="KW-1185">Reference proteome</keyword>
<dbReference type="Gene3D" id="3.40.50.300">
    <property type="entry name" value="P-loop containing nucleotide triphosphate hydrolases"/>
    <property type="match status" value="1"/>
</dbReference>